<dbReference type="PANTHER" id="PTHR45913">
    <property type="entry name" value="EPM2A-INTERACTING PROTEIN 1"/>
    <property type="match status" value="1"/>
</dbReference>
<dbReference type="PANTHER" id="PTHR45913:SF10">
    <property type="entry name" value="DUF4371 DOMAIN-CONTAINING PROTEIN"/>
    <property type="match status" value="1"/>
</dbReference>
<name>A0A6G3MEZ9_HENSL</name>
<evidence type="ECO:0000313" key="1">
    <source>
        <dbReference type="EMBL" id="NDJ92569.1"/>
    </source>
</evidence>
<protein>
    <submittedName>
        <fullName evidence="1">General transcription factor II-I repeat domain-containing protein 2 (Trinotate prediction)</fullName>
    </submittedName>
</protein>
<accession>A0A6G3MEZ9</accession>
<dbReference type="EMBL" id="GHBP01001027">
    <property type="protein sequence ID" value="NDJ92569.1"/>
    <property type="molecule type" value="Transcribed_RNA"/>
</dbReference>
<proteinExistence type="predicted"/>
<dbReference type="AlphaFoldDB" id="A0A6G3MEZ9"/>
<organism evidence="1">
    <name type="scientific">Henneguya salminicola</name>
    <name type="common">Myxosporean</name>
    <dbReference type="NCBI Taxonomy" id="69463"/>
    <lineage>
        <taxon>Eukaryota</taxon>
        <taxon>Metazoa</taxon>
        <taxon>Cnidaria</taxon>
        <taxon>Myxozoa</taxon>
        <taxon>Myxosporea</taxon>
        <taxon>Bivalvulida</taxon>
        <taxon>Platysporina</taxon>
        <taxon>Myxobolidae</taxon>
        <taxon>Henneguya</taxon>
    </lineage>
</organism>
<sequence length="191" mass="22495">MQGKRQTVLELFEYWTGFATKLNIFLCDINTSTYKYFPNIKALANKLTIDKDELKTYVEALKDEFSRRCKDFEAYVPIFSFLIKPDLIDPLIIPFDFSIFEWMNVDNFEMELIELISSELWKTKFKELRKNLEDDSYGKIACLLNCWMSLPERFNCLKKIACALLSAFGSTYLCEQIFSHMKHILSPQEVV</sequence>
<reference evidence="1" key="1">
    <citation type="submission" date="2018-11" db="EMBL/GenBank/DDBJ databases">
        <title>Henneguya salminicola genome and transcriptome.</title>
        <authorList>
            <person name="Yahalomi D."/>
            <person name="Atkinson S.D."/>
            <person name="Neuhof M."/>
            <person name="Chang E.S."/>
            <person name="Philippe H."/>
            <person name="Cartwright P."/>
            <person name="Bartholomew J.L."/>
            <person name="Huchon D."/>
        </authorList>
    </citation>
    <scope>NUCLEOTIDE SEQUENCE</scope>
    <source>
        <strain evidence="1">Hz1</strain>
        <tissue evidence="1">Whole</tissue>
    </source>
</reference>